<feature type="region of interest" description="Disordered" evidence="1">
    <location>
        <begin position="1"/>
        <end position="35"/>
    </location>
</feature>
<feature type="compositionally biased region" description="Basic and acidic residues" evidence="1">
    <location>
        <begin position="1"/>
        <end position="11"/>
    </location>
</feature>
<evidence type="ECO:0000256" key="1">
    <source>
        <dbReference type="SAM" id="MobiDB-lite"/>
    </source>
</evidence>
<name>A0A314XV36_PRUYE</name>
<dbReference type="Proteomes" id="UP000250321">
    <property type="component" value="Unassembled WGS sequence"/>
</dbReference>
<gene>
    <name evidence="2" type="ORF">Pyn_22993</name>
</gene>
<accession>A0A314XV36</accession>
<dbReference type="EMBL" id="PJQY01001849">
    <property type="protein sequence ID" value="PQP99014.1"/>
    <property type="molecule type" value="Genomic_DNA"/>
</dbReference>
<sequence length="146" mass="16989">MYDSDYVKVFDVDDDEEDDEEDNVDGYEEDDVVEASGEASLHIVPIYKDSGDESDKEIYDEENDAALEDDNMFMHNVQIPKVPVDNSDSFGSPPNYDDERQRPRYPEINAKTNMENPQFEVSMLFAYKKELRKKLFHIMLSVKGMR</sequence>
<proteinExistence type="predicted"/>
<evidence type="ECO:0000313" key="2">
    <source>
        <dbReference type="EMBL" id="PQP99014.1"/>
    </source>
</evidence>
<organism evidence="2 3">
    <name type="scientific">Prunus yedoensis var. nudiflora</name>
    <dbReference type="NCBI Taxonomy" id="2094558"/>
    <lineage>
        <taxon>Eukaryota</taxon>
        <taxon>Viridiplantae</taxon>
        <taxon>Streptophyta</taxon>
        <taxon>Embryophyta</taxon>
        <taxon>Tracheophyta</taxon>
        <taxon>Spermatophyta</taxon>
        <taxon>Magnoliopsida</taxon>
        <taxon>eudicotyledons</taxon>
        <taxon>Gunneridae</taxon>
        <taxon>Pentapetalae</taxon>
        <taxon>rosids</taxon>
        <taxon>fabids</taxon>
        <taxon>Rosales</taxon>
        <taxon>Rosaceae</taxon>
        <taxon>Amygdaloideae</taxon>
        <taxon>Amygdaleae</taxon>
        <taxon>Prunus</taxon>
    </lineage>
</organism>
<feature type="compositionally biased region" description="Acidic residues" evidence="1">
    <location>
        <begin position="12"/>
        <end position="33"/>
    </location>
</feature>
<dbReference type="AlphaFoldDB" id="A0A314XV36"/>
<reference evidence="2 3" key="1">
    <citation type="submission" date="2018-02" db="EMBL/GenBank/DDBJ databases">
        <title>Draft genome of wild Prunus yedoensis var. nudiflora.</title>
        <authorList>
            <person name="Baek S."/>
            <person name="Kim J.-H."/>
            <person name="Choi K."/>
            <person name="Kim G.-B."/>
            <person name="Cho A."/>
            <person name="Jang H."/>
            <person name="Shin C.-H."/>
            <person name="Yu H.-J."/>
            <person name="Mun J.-H."/>
        </authorList>
    </citation>
    <scope>NUCLEOTIDE SEQUENCE [LARGE SCALE GENOMIC DNA]</scope>
    <source>
        <strain evidence="3">cv. Jeju island</strain>
        <tissue evidence="2">Leaf</tissue>
    </source>
</reference>
<protein>
    <submittedName>
        <fullName evidence="2">Uncharacterized protein</fullName>
    </submittedName>
</protein>
<feature type="region of interest" description="Disordered" evidence="1">
    <location>
        <begin position="82"/>
        <end position="103"/>
    </location>
</feature>
<comment type="caution">
    <text evidence="2">The sequence shown here is derived from an EMBL/GenBank/DDBJ whole genome shotgun (WGS) entry which is preliminary data.</text>
</comment>
<keyword evidence="3" id="KW-1185">Reference proteome</keyword>
<evidence type="ECO:0000313" key="3">
    <source>
        <dbReference type="Proteomes" id="UP000250321"/>
    </source>
</evidence>